<comment type="caution">
    <text evidence="1">The sequence shown here is derived from an EMBL/GenBank/DDBJ whole genome shotgun (WGS) entry which is preliminary data.</text>
</comment>
<accession>A0A0C2BFG2</accession>
<evidence type="ECO:0008006" key="3">
    <source>
        <dbReference type="Google" id="ProtNLM"/>
    </source>
</evidence>
<protein>
    <recommendedName>
        <fullName evidence="3">Intracellular sulfur oxidation protein, DsrE/DsrF family</fullName>
    </recommendedName>
</protein>
<evidence type="ECO:0000313" key="1">
    <source>
        <dbReference type="EMBL" id="KIF79965.1"/>
    </source>
</evidence>
<dbReference type="Gene3D" id="3.40.1260.10">
    <property type="entry name" value="DsrEFH-like"/>
    <property type="match status" value="1"/>
</dbReference>
<dbReference type="AlphaFoldDB" id="A0A0C2BFG2"/>
<dbReference type="OrthoDB" id="8665200at2"/>
<sequence length="104" mass="11259">MEHRPMILRVLIHAPTAASLVRARNNAANLLREAPDAQVRIIVNAEAVSAALDSPRSDTDSMTLVCANTLSKLGRMAPPPLQTVTAAILTIAEMQRDGWSYIRA</sequence>
<keyword evidence="2" id="KW-1185">Reference proteome</keyword>
<dbReference type="SUPFAM" id="SSF75169">
    <property type="entry name" value="DsrEFH-like"/>
    <property type="match status" value="1"/>
</dbReference>
<dbReference type="RefSeq" id="WP_040038876.1">
    <property type="nucleotide sequence ID" value="NZ_JWJG01000028.1"/>
</dbReference>
<dbReference type="InterPro" id="IPR027396">
    <property type="entry name" value="DsrEFH-like"/>
</dbReference>
<dbReference type="Proteomes" id="UP000031572">
    <property type="component" value="Unassembled WGS sequence"/>
</dbReference>
<organism evidence="1 2">
    <name type="scientific">Noviherbaspirillum autotrophicum</name>
    <dbReference type="NCBI Taxonomy" id="709839"/>
    <lineage>
        <taxon>Bacteria</taxon>
        <taxon>Pseudomonadati</taxon>
        <taxon>Pseudomonadota</taxon>
        <taxon>Betaproteobacteria</taxon>
        <taxon>Burkholderiales</taxon>
        <taxon>Oxalobacteraceae</taxon>
        <taxon>Noviherbaspirillum</taxon>
    </lineage>
</organism>
<dbReference type="STRING" id="709839.TSA66_02605"/>
<evidence type="ECO:0000313" key="2">
    <source>
        <dbReference type="Proteomes" id="UP000031572"/>
    </source>
</evidence>
<name>A0A0C2BFG2_9BURK</name>
<gene>
    <name evidence="1" type="ORF">TSA66_02605</name>
</gene>
<reference evidence="1 2" key="1">
    <citation type="submission" date="2014-12" db="EMBL/GenBank/DDBJ databases">
        <title>Denitrispirillum autotrophicum gen. nov., sp. nov., Denitrifying, Facultatively Autotrophic Bacteria Isolated from Rice Paddy Soil.</title>
        <authorList>
            <person name="Ishii S."/>
            <person name="Ashida N."/>
            <person name="Ohno H."/>
            <person name="Otsuka S."/>
            <person name="Yokota A."/>
            <person name="Senoo K."/>
        </authorList>
    </citation>
    <scope>NUCLEOTIDE SEQUENCE [LARGE SCALE GENOMIC DNA]</scope>
    <source>
        <strain evidence="1 2">TSA66</strain>
    </source>
</reference>
<dbReference type="EMBL" id="JWJG01000028">
    <property type="protein sequence ID" value="KIF79965.1"/>
    <property type="molecule type" value="Genomic_DNA"/>
</dbReference>
<proteinExistence type="predicted"/>